<accession>A0A7W5Y8K5</accession>
<proteinExistence type="predicted"/>
<reference evidence="1 2" key="1">
    <citation type="submission" date="2020-08" db="EMBL/GenBank/DDBJ databases">
        <title>Sequencing the genomes of 1000 actinobacteria strains.</title>
        <authorList>
            <person name="Klenk H.-P."/>
        </authorList>
    </citation>
    <scope>NUCLEOTIDE SEQUENCE [LARGE SCALE GENOMIC DNA]</scope>
    <source>
        <strain evidence="1 2">DSM 44320</strain>
    </source>
</reference>
<dbReference type="AlphaFoldDB" id="A0A7W5Y8K5"/>
<dbReference type="EMBL" id="JACIBV010000001">
    <property type="protein sequence ID" value="MBB3728598.1"/>
    <property type="molecule type" value="Genomic_DNA"/>
</dbReference>
<evidence type="ECO:0000313" key="1">
    <source>
        <dbReference type="EMBL" id="MBB3728598.1"/>
    </source>
</evidence>
<dbReference type="Proteomes" id="UP000579945">
    <property type="component" value="Unassembled WGS sequence"/>
</dbReference>
<evidence type="ECO:0000313" key="2">
    <source>
        <dbReference type="Proteomes" id="UP000579945"/>
    </source>
</evidence>
<gene>
    <name evidence="1" type="ORF">FHR33_004458</name>
</gene>
<sequence>MRDARLHVQGEGERYRHALVPGATIGVTR</sequence>
<keyword evidence="2" id="KW-1185">Reference proteome</keyword>
<organism evidence="1 2">
    <name type="scientific">Nonomuraea dietziae</name>
    <dbReference type="NCBI Taxonomy" id="65515"/>
    <lineage>
        <taxon>Bacteria</taxon>
        <taxon>Bacillati</taxon>
        <taxon>Actinomycetota</taxon>
        <taxon>Actinomycetes</taxon>
        <taxon>Streptosporangiales</taxon>
        <taxon>Streptosporangiaceae</taxon>
        <taxon>Nonomuraea</taxon>
    </lineage>
</organism>
<name>A0A7W5Y8K5_9ACTN</name>
<protein>
    <submittedName>
        <fullName evidence="1">Uncharacterized protein</fullName>
    </submittedName>
</protein>
<comment type="caution">
    <text evidence="1">The sequence shown here is derived from an EMBL/GenBank/DDBJ whole genome shotgun (WGS) entry which is preliminary data.</text>
</comment>